<dbReference type="Proteomes" id="UP000282311">
    <property type="component" value="Unassembled WGS sequence"/>
</dbReference>
<dbReference type="SUPFAM" id="SSF51735">
    <property type="entry name" value="NAD(P)-binding Rossmann-fold domains"/>
    <property type="match status" value="1"/>
</dbReference>
<evidence type="ECO:0000256" key="1">
    <source>
        <dbReference type="ARBA" id="ARBA00023002"/>
    </source>
</evidence>
<accession>A0A3B0CRX5</accession>
<organism evidence="4 5">
    <name type="scientific">Paenibacillus ginsengarvi</name>
    <dbReference type="NCBI Taxonomy" id="400777"/>
    <lineage>
        <taxon>Bacteria</taxon>
        <taxon>Bacillati</taxon>
        <taxon>Bacillota</taxon>
        <taxon>Bacilli</taxon>
        <taxon>Bacillales</taxon>
        <taxon>Paenibacillaceae</taxon>
        <taxon>Paenibacillus</taxon>
    </lineage>
</organism>
<evidence type="ECO:0000259" key="2">
    <source>
        <dbReference type="Pfam" id="PF01408"/>
    </source>
</evidence>
<gene>
    <name evidence="4" type="ORF">D7M11_01190</name>
</gene>
<dbReference type="AlphaFoldDB" id="A0A3B0CRX5"/>
<dbReference type="Pfam" id="PF01408">
    <property type="entry name" value="GFO_IDH_MocA"/>
    <property type="match status" value="1"/>
</dbReference>
<dbReference type="InterPro" id="IPR050463">
    <property type="entry name" value="Gfo/Idh/MocA_oxidrdct_glycsds"/>
</dbReference>
<dbReference type="GO" id="GO:0000166">
    <property type="term" value="F:nucleotide binding"/>
    <property type="evidence" value="ECO:0007669"/>
    <property type="project" value="InterPro"/>
</dbReference>
<name>A0A3B0CRX5_9BACL</name>
<comment type="caution">
    <text evidence="4">The sequence shown here is derived from an EMBL/GenBank/DDBJ whole genome shotgun (WGS) entry which is preliminary data.</text>
</comment>
<dbReference type="Gene3D" id="3.30.360.10">
    <property type="entry name" value="Dihydrodipicolinate Reductase, domain 2"/>
    <property type="match status" value="1"/>
</dbReference>
<feature type="domain" description="GFO/IDH/MocA-like oxidoreductase" evidence="3">
    <location>
        <begin position="135"/>
        <end position="261"/>
    </location>
</feature>
<dbReference type="Gene3D" id="3.40.50.720">
    <property type="entry name" value="NAD(P)-binding Rossmann-like Domain"/>
    <property type="match status" value="1"/>
</dbReference>
<dbReference type="SUPFAM" id="SSF55347">
    <property type="entry name" value="Glyceraldehyde-3-phosphate dehydrogenase-like, C-terminal domain"/>
    <property type="match status" value="1"/>
</dbReference>
<dbReference type="PANTHER" id="PTHR43818">
    <property type="entry name" value="BCDNA.GH03377"/>
    <property type="match status" value="1"/>
</dbReference>
<evidence type="ECO:0000259" key="3">
    <source>
        <dbReference type="Pfam" id="PF22725"/>
    </source>
</evidence>
<keyword evidence="5" id="KW-1185">Reference proteome</keyword>
<dbReference type="InterPro" id="IPR036291">
    <property type="entry name" value="NAD(P)-bd_dom_sf"/>
</dbReference>
<protein>
    <submittedName>
        <fullName evidence="4">Gfo/Idh/MocA family oxidoreductase</fullName>
    </submittedName>
</protein>
<keyword evidence="1" id="KW-0560">Oxidoreductase</keyword>
<evidence type="ECO:0000313" key="4">
    <source>
        <dbReference type="EMBL" id="RKN86608.1"/>
    </source>
</evidence>
<proteinExistence type="predicted"/>
<dbReference type="PANTHER" id="PTHR43818:SF11">
    <property type="entry name" value="BCDNA.GH03377"/>
    <property type="match status" value="1"/>
</dbReference>
<feature type="domain" description="Gfo/Idh/MocA-like oxidoreductase N-terminal" evidence="2">
    <location>
        <begin position="8"/>
        <end position="123"/>
    </location>
</feature>
<dbReference type="InterPro" id="IPR000683">
    <property type="entry name" value="Gfo/Idh/MocA-like_OxRdtase_N"/>
</dbReference>
<sequence length="374" mass="41257">MVRMRPITLGMVGSGDISNRFFEQAAKLEGVCFAATCAKHLDNAKRKADKYNVPKAYDDYKQMMDEEKLDAVIVTTPHSVHAEVVLAALERGLHVLNEKPMATSYEDCLRMVEAAERSGALLMSLPYDWNPAFITALRYVGEETIGKLTGAEVQLNIPGPPRDNWYYDKSVSHGGAILDCMVYPISRLIGLLGPARSVMAEVNTLIPKRIVGGGKTVLSDVDDNATAIVEFAGGQHAVVRTLWGTSFNQNNTIVYGRKGTVALNDGGFPLVVHSPAAPIPDAEPVVWRGAKDCYAPKLEQVESTDKDIMSHFIHCLRSGQPPKQSARQQLHVHEIMFGAYRSAETGCRYELTTTFEPYHQAIRPSQFDTKSDFI</sequence>
<evidence type="ECO:0000313" key="5">
    <source>
        <dbReference type="Proteomes" id="UP000282311"/>
    </source>
</evidence>
<dbReference type="EMBL" id="RBAH01000001">
    <property type="protein sequence ID" value="RKN86608.1"/>
    <property type="molecule type" value="Genomic_DNA"/>
</dbReference>
<dbReference type="GO" id="GO:0016491">
    <property type="term" value="F:oxidoreductase activity"/>
    <property type="evidence" value="ECO:0007669"/>
    <property type="project" value="UniProtKB-KW"/>
</dbReference>
<reference evidence="4 5" key="1">
    <citation type="journal article" date="2007" name="Int. J. Syst. Evol. Microbiol.">
        <title>Paenibacillus ginsengarvi sp. nov., isolated from soil from ginseng cultivation.</title>
        <authorList>
            <person name="Yoon M.H."/>
            <person name="Ten L.N."/>
            <person name="Im W.T."/>
        </authorList>
    </citation>
    <scope>NUCLEOTIDE SEQUENCE [LARGE SCALE GENOMIC DNA]</scope>
    <source>
        <strain evidence="4 5">KCTC 13059</strain>
    </source>
</reference>
<dbReference type="InterPro" id="IPR055170">
    <property type="entry name" value="GFO_IDH_MocA-like_dom"/>
</dbReference>
<dbReference type="Pfam" id="PF22725">
    <property type="entry name" value="GFO_IDH_MocA_C3"/>
    <property type="match status" value="1"/>
</dbReference>